<dbReference type="HOGENOM" id="CLU_3266614_0_0_12"/>
<protein>
    <submittedName>
        <fullName evidence="1">Uncharacterized protein</fullName>
    </submittedName>
</protein>
<accession>W5SKM2</accession>
<evidence type="ECO:0000313" key="1">
    <source>
        <dbReference type="EMBL" id="AHH05651.1"/>
    </source>
</evidence>
<keyword evidence="1" id="KW-0614">Plasmid</keyword>
<organism evidence="1">
    <name type="scientific">Borrelia miyamotoi FR64b</name>
    <dbReference type="NCBI Taxonomy" id="1292392"/>
    <lineage>
        <taxon>Bacteria</taxon>
        <taxon>Pseudomonadati</taxon>
        <taxon>Spirochaetota</taxon>
        <taxon>Spirochaetia</taxon>
        <taxon>Spirochaetales</taxon>
        <taxon>Borreliaceae</taxon>
        <taxon>Borrelia</taxon>
    </lineage>
</organism>
<reference evidence="1" key="1">
    <citation type="submission" date="2013-02" db="EMBL/GenBank/DDBJ databases">
        <title>Comparative genomics of Borrelia species.</title>
        <authorList>
            <person name="Schwan T.G."/>
            <person name="Raffel S.J."/>
            <person name="Porcella S.F."/>
        </authorList>
    </citation>
    <scope>NUCLEOTIDE SEQUENCE</scope>
    <source>
        <strain evidence="1">FR64b</strain>
        <plasmid evidence="1">unnamed</plasmid>
    </source>
</reference>
<name>W5SKM2_9SPIR</name>
<sequence length="41" mass="4859">MPPCFFTLINNDKMVKTLLDKIKEGKLLSQRKVFPLYDFII</sequence>
<proteinExistence type="predicted"/>
<dbReference type="EMBL" id="CP004227">
    <property type="protein sequence ID" value="AHH05651.1"/>
    <property type="molecule type" value="Genomic_DNA"/>
</dbReference>
<geneLocation type="plasmid" evidence="1">
    <name>unnamed</name>
</geneLocation>
<gene>
    <name evidence="1" type="ORF">BOM_1108</name>
</gene>
<dbReference type="AlphaFoldDB" id="W5SKM2"/>